<dbReference type="EMBL" id="CU466930">
    <property type="protein sequence ID" value="CAO81720.1"/>
    <property type="molecule type" value="Genomic_DNA"/>
</dbReference>
<accession>B0VJN5</accession>
<dbReference type="GO" id="GO:0006412">
    <property type="term" value="P:translation"/>
    <property type="evidence" value="ECO:0007669"/>
    <property type="project" value="UniProtKB-UniRule"/>
</dbReference>
<dbReference type="Pfam" id="PF00572">
    <property type="entry name" value="Ribosomal_L13"/>
    <property type="match status" value="1"/>
</dbReference>
<dbReference type="GO" id="GO:0022625">
    <property type="term" value="C:cytosolic large ribosomal subunit"/>
    <property type="evidence" value="ECO:0007669"/>
    <property type="project" value="TreeGrafter"/>
</dbReference>
<dbReference type="InterPro" id="IPR005823">
    <property type="entry name" value="Ribosomal_uL13_bac-type"/>
</dbReference>
<keyword evidence="3 6" id="KW-0689">Ribosomal protein</keyword>
<keyword evidence="8" id="KW-1185">Reference proteome</keyword>
<gene>
    <name evidence="6 7" type="primary">rplM</name>
    <name evidence="7" type="ordered locus">CLOAM1894</name>
</gene>
<comment type="function">
    <text evidence="6">This protein is one of the early assembly proteins of the 50S ribosomal subunit, although it is not seen to bind rRNA by itself. It is important during the early stages of 50S assembly.</text>
</comment>
<comment type="similarity">
    <text evidence="1 6">Belongs to the universal ribosomal protein uL13 family.</text>
</comment>
<evidence type="ECO:0000256" key="2">
    <source>
        <dbReference type="ARBA" id="ARBA00011838"/>
    </source>
</evidence>
<evidence type="ECO:0000256" key="6">
    <source>
        <dbReference type="HAMAP-Rule" id="MF_01366"/>
    </source>
</evidence>
<dbReference type="NCBIfam" id="TIGR01066">
    <property type="entry name" value="rplM_bact"/>
    <property type="match status" value="1"/>
</dbReference>
<dbReference type="RefSeq" id="WP_015425578.1">
    <property type="nucleotide sequence ID" value="NC_020449.1"/>
</dbReference>
<dbReference type="CDD" id="cd00392">
    <property type="entry name" value="Ribosomal_L13"/>
    <property type="match status" value="1"/>
</dbReference>
<dbReference type="PIRSF" id="PIRSF002181">
    <property type="entry name" value="Ribosomal_L13"/>
    <property type="match status" value="1"/>
</dbReference>
<dbReference type="InterPro" id="IPR036899">
    <property type="entry name" value="Ribosomal_uL13_sf"/>
</dbReference>
<name>B0VJN5_CLOAI</name>
<dbReference type="PANTHER" id="PTHR11545">
    <property type="entry name" value="RIBOSOMAL PROTEIN L13"/>
    <property type="match status" value="1"/>
</dbReference>
<evidence type="ECO:0000256" key="1">
    <source>
        <dbReference type="ARBA" id="ARBA00006227"/>
    </source>
</evidence>
<evidence type="ECO:0000256" key="3">
    <source>
        <dbReference type="ARBA" id="ARBA00022980"/>
    </source>
</evidence>
<dbReference type="GO" id="GO:0003729">
    <property type="term" value="F:mRNA binding"/>
    <property type="evidence" value="ECO:0007669"/>
    <property type="project" value="UniProtKB-ARBA"/>
</dbReference>
<evidence type="ECO:0000313" key="8">
    <source>
        <dbReference type="Proteomes" id="UP000002019"/>
    </source>
</evidence>
<dbReference type="STRING" id="459349.CLOAM1894"/>
<dbReference type="Proteomes" id="UP000002019">
    <property type="component" value="Chromosome"/>
</dbReference>
<protein>
    <recommendedName>
        <fullName evidence="5 6">Large ribosomal subunit protein uL13</fullName>
    </recommendedName>
</protein>
<dbReference type="FunFam" id="3.90.1180.10:FF:000001">
    <property type="entry name" value="50S ribosomal protein L13"/>
    <property type="match status" value="1"/>
</dbReference>
<dbReference type="GO" id="GO:0003735">
    <property type="term" value="F:structural constituent of ribosome"/>
    <property type="evidence" value="ECO:0007669"/>
    <property type="project" value="InterPro"/>
</dbReference>
<dbReference type="Gene3D" id="3.90.1180.10">
    <property type="entry name" value="Ribosomal protein L13"/>
    <property type="match status" value="1"/>
</dbReference>
<dbReference type="GO" id="GO:0017148">
    <property type="term" value="P:negative regulation of translation"/>
    <property type="evidence" value="ECO:0007669"/>
    <property type="project" value="TreeGrafter"/>
</dbReference>
<dbReference type="InterPro" id="IPR005822">
    <property type="entry name" value="Ribosomal_uL13"/>
</dbReference>
<comment type="subunit">
    <text evidence="2 6">Part of the 50S ribosomal subunit.</text>
</comment>
<dbReference type="HAMAP" id="MF_01366">
    <property type="entry name" value="Ribosomal_uL13"/>
    <property type="match status" value="1"/>
</dbReference>
<evidence type="ECO:0000313" key="7">
    <source>
        <dbReference type="EMBL" id="CAO81720.1"/>
    </source>
</evidence>
<organism evidence="7 8">
    <name type="scientific">Cloacimonas acidaminovorans (strain Evry)</name>
    <dbReference type="NCBI Taxonomy" id="459349"/>
    <lineage>
        <taxon>Bacteria</taxon>
        <taxon>Pseudomonadati</taxon>
        <taxon>Candidatus Cloacimonadota</taxon>
        <taxon>Candidatus Cloacimonadia</taxon>
        <taxon>Candidatus Cloacimonadales</taxon>
        <taxon>Candidatus Cloacimonadaceae</taxon>
        <taxon>Candidatus Cloacimonas</taxon>
    </lineage>
</organism>
<dbReference type="eggNOG" id="COG0102">
    <property type="taxonomic scope" value="Bacteria"/>
</dbReference>
<reference evidence="7 8" key="1">
    <citation type="journal article" date="2008" name="J. Bacteriol.">
        <title>'Candidatus Cloacamonas acidaminovorans': genome sequence reconstruction provides a first glimpse of a new bacterial division.</title>
        <authorList>
            <person name="Pelletier E."/>
            <person name="Kreimeyer A."/>
            <person name="Bocs S."/>
            <person name="Rouy Z."/>
            <person name="Gyapay G."/>
            <person name="Chouari R."/>
            <person name="Riviere D."/>
            <person name="Ganesan A."/>
            <person name="Daegelen P."/>
            <person name="Sghir A."/>
            <person name="Cohen G.N."/>
            <person name="Medigue C."/>
            <person name="Weissenbach J."/>
            <person name="Le Paslier D."/>
        </authorList>
    </citation>
    <scope>NUCLEOTIDE SEQUENCE [LARGE SCALE GENOMIC DNA]</scope>
    <source>
        <strain evidence="8">Evry</strain>
    </source>
</reference>
<proteinExistence type="inferred from homology"/>
<keyword evidence="4 6" id="KW-0687">Ribonucleoprotein</keyword>
<evidence type="ECO:0000256" key="5">
    <source>
        <dbReference type="ARBA" id="ARBA00035201"/>
    </source>
</evidence>
<dbReference type="OrthoDB" id="9801330at2"/>
<dbReference type="HOGENOM" id="CLU_082184_2_2_0"/>
<dbReference type="AlphaFoldDB" id="B0VJN5"/>
<dbReference type="PANTHER" id="PTHR11545:SF2">
    <property type="entry name" value="LARGE RIBOSOMAL SUBUNIT PROTEIN UL13M"/>
    <property type="match status" value="1"/>
</dbReference>
<sequence length="142" mass="15937">MKTLTPSPSDIHQQWYIVDAEGKPLGRLSTKVATILCGKHKPYYVPNIDTGDYVIVINAAKVRVTGMKALQKVYKSFSGYPDGLKEIPYAKVLEKHPERIIEHAVKGMMPKNKLGRAMFKKLKVYPGAEHPHSAQKPIELNI</sequence>
<dbReference type="SUPFAM" id="SSF52161">
    <property type="entry name" value="Ribosomal protein L13"/>
    <property type="match status" value="1"/>
</dbReference>
<evidence type="ECO:0000256" key="4">
    <source>
        <dbReference type="ARBA" id="ARBA00023274"/>
    </source>
</evidence>
<dbReference type="KEGG" id="caci:CLOAM1894"/>